<dbReference type="EMBL" id="JACQMI010000022">
    <property type="protein sequence ID" value="MBI4132970.1"/>
    <property type="molecule type" value="Genomic_DNA"/>
</dbReference>
<dbReference type="InterPro" id="IPR020084">
    <property type="entry name" value="NUDIX_hydrolase_CS"/>
</dbReference>
<dbReference type="SUPFAM" id="SSF55811">
    <property type="entry name" value="Nudix"/>
    <property type="match status" value="1"/>
</dbReference>
<evidence type="ECO:0000256" key="1">
    <source>
        <dbReference type="ARBA" id="ARBA00022801"/>
    </source>
</evidence>
<dbReference type="Gene3D" id="3.90.79.10">
    <property type="entry name" value="Nucleoside Triphosphate Pyrophosphohydrolase"/>
    <property type="match status" value="1"/>
</dbReference>
<keyword evidence="1 2" id="KW-0378">Hydrolase</keyword>
<evidence type="ECO:0000256" key="2">
    <source>
        <dbReference type="RuleBase" id="RU003476"/>
    </source>
</evidence>
<dbReference type="GO" id="GO:0016787">
    <property type="term" value="F:hydrolase activity"/>
    <property type="evidence" value="ECO:0007669"/>
    <property type="project" value="UniProtKB-KW"/>
</dbReference>
<dbReference type="Proteomes" id="UP000756703">
    <property type="component" value="Unassembled WGS sequence"/>
</dbReference>
<organism evidence="4 5">
    <name type="scientific">Candidatus Sungiibacteriota bacterium</name>
    <dbReference type="NCBI Taxonomy" id="2750080"/>
    <lineage>
        <taxon>Bacteria</taxon>
        <taxon>Candidatus Sungiibacteriota</taxon>
    </lineage>
</organism>
<comment type="caution">
    <text evidence="4">The sequence shown here is derived from an EMBL/GenBank/DDBJ whole genome shotgun (WGS) entry which is preliminary data.</text>
</comment>
<proteinExistence type="inferred from homology"/>
<protein>
    <submittedName>
        <fullName evidence="4">NUDIX hydrolase</fullName>
    </submittedName>
</protein>
<dbReference type="AlphaFoldDB" id="A0A933DS95"/>
<reference evidence="4" key="1">
    <citation type="submission" date="2020-07" db="EMBL/GenBank/DDBJ databases">
        <title>Huge and variable diversity of episymbiotic CPR bacteria and DPANN archaea in groundwater ecosystems.</title>
        <authorList>
            <person name="He C.Y."/>
            <person name="Keren R."/>
            <person name="Whittaker M."/>
            <person name="Farag I.F."/>
            <person name="Doudna J."/>
            <person name="Cate J.H.D."/>
            <person name="Banfield J.F."/>
        </authorList>
    </citation>
    <scope>NUCLEOTIDE SEQUENCE</scope>
    <source>
        <strain evidence="4">NC_groundwater_1225_Ag_S-0.1um_56_177</strain>
    </source>
</reference>
<evidence type="ECO:0000259" key="3">
    <source>
        <dbReference type="PROSITE" id="PS51462"/>
    </source>
</evidence>
<dbReference type="InterPro" id="IPR020476">
    <property type="entry name" value="Nudix_hydrolase"/>
</dbReference>
<name>A0A933DS95_9BACT</name>
<dbReference type="InterPro" id="IPR015797">
    <property type="entry name" value="NUDIX_hydrolase-like_dom_sf"/>
</dbReference>
<dbReference type="PANTHER" id="PTHR43736:SF1">
    <property type="entry name" value="DIHYDRONEOPTERIN TRIPHOSPHATE DIPHOSPHATASE"/>
    <property type="match status" value="1"/>
</dbReference>
<evidence type="ECO:0000313" key="4">
    <source>
        <dbReference type="EMBL" id="MBI4132970.1"/>
    </source>
</evidence>
<feature type="domain" description="Nudix hydrolase" evidence="3">
    <location>
        <begin position="28"/>
        <end position="165"/>
    </location>
</feature>
<comment type="similarity">
    <text evidence="2">Belongs to the Nudix hydrolase family.</text>
</comment>
<dbReference type="InterPro" id="IPR000086">
    <property type="entry name" value="NUDIX_hydrolase_dom"/>
</dbReference>
<accession>A0A933DS95</accession>
<gene>
    <name evidence="4" type="ORF">HY473_02705</name>
</gene>
<sequence length="166" mass="18949">MLKPVPLGTVIPLSDAREYDLPEVYSLVHRVVASGILILNGRVLLLRRAPNEFPSPDTWALPSGAMELGEIPSQTIVREFWEETGLKIGVRQRIAVEAYFYDKPESRIHIIEYIHWVELVSSDCEVRLSPEHTEYSFVRESDLGSDRFFSLVAPRRRAICSVLELI</sequence>
<evidence type="ECO:0000313" key="5">
    <source>
        <dbReference type="Proteomes" id="UP000756703"/>
    </source>
</evidence>
<dbReference type="PRINTS" id="PR00502">
    <property type="entry name" value="NUDIXFAMILY"/>
</dbReference>
<dbReference type="Pfam" id="PF00293">
    <property type="entry name" value="NUDIX"/>
    <property type="match status" value="1"/>
</dbReference>
<dbReference type="PROSITE" id="PS00893">
    <property type="entry name" value="NUDIX_BOX"/>
    <property type="match status" value="1"/>
</dbReference>
<dbReference type="PROSITE" id="PS51462">
    <property type="entry name" value="NUDIX"/>
    <property type="match status" value="1"/>
</dbReference>
<dbReference type="PANTHER" id="PTHR43736">
    <property type="entry name" value="ADP-RIBOSE PYROPHOSPHATASE"/>
    <property type="match status" value="1"/>
</dbReference>